<feature type="transmembrane region" description="Helical" evidence="5">
    <location>
        <begin position="453"/>
        <end position="476"/>
    </location>
</feature>
<dbReference type="InterPro" id="IPR036259">
    <property type="entry name" value="MFS_trans_sf"/>
</dbReference>
<comment type="caution">
    <text evidence="7">The sequence shown here is derived from an EMBL/GenBank/DDBJ whole genome shotgun (WGS) entry which is preliminary data.</text>
</comment>
<evidence type="ECO:0000256" key="2">
    <source>
        <dbReference type="ARBA" id="ARBA00022692"/>
    </source>
</evidence>
<dbReference type="PROSITE" id="PS50850">
    <property type="entry name" value="MFS"/>
    <property type="match status" value="1"/>
</dbReference>
<evidence type="ECO:0000259" key="6">
    <source>
        <dbReference type="PROSITE" id="PS50850"/>
    </source>
</evidence>
<feature type="transmembrane region" description="Helical" evidence="5">
    <location>
        <begin position="124"/>
        <end position="149"/>
    </location>
</feature>
<keyword evidence="3 5" id="KW-1133">Transmembrane helix</keyword>
<evidence type="ECO:0000256" key="4">
    <source>
        <dbReference type="ARBA" id="ARBA00023136"/>
    </source>
</evidence>
<evidence type="ECO:0000256" key="3">
    <source>
        <dbReference type="ARBA" id="ARBA00022989"/>
    </source>
</evidence>
<keyword evidence="8" id="KW-1185">Reference proteome</keyword>
<evidence type="ECO:0000256" key="5">
    <source>
        <dbReference type="SAM" id="Phobius"/>
    </source>
</evidence>
<feature type="transmembrane region" description="Helical" evidence="5">
    <location>
        <begin position="66"/>
        <end position="87"/>
    </location>
</feature>
<dbReference type="Proteomes" id="UP001601444">
    <property type="component" value="Unassembled WGS sequence"/>
</dbReference>
<dbReference type="InterPro" id="IPR011701">
    <property type="entry name" value="MFS"/>
</dbReference>
<feature type="transmembrane region" description="Helical" evidence="5">
    <location>
        <begin position="358"/>
        <end position="379"/>
    </location>
</feature>
<keyword evidence="4 5" id="KW-0472">Membrane</keyword>
<proteinExistence type="predicted"/>
<sequence length="483" mass="49270">MTGTEAARRPGDAAAQSDSGPLVAGAPLVSWVAFGGCLLAVFMQMIDVTIVNTALPAITADLRATPAQQLLVVTAYSVAFAVTLLPAARLGERAGRRAMFLASVLGFTAASVWCGMSATATELVVARVAQGAAGAGMAAQTIAILGLLFPRALHAAVFAVYGATAGLAGMLGPILGGALVSANIAGSHWHAVFLINLPLGLFASAVAWRYLHVEKSTRRPGFDPVGTALSVTGLLLALSALAWIQEAGWRIGAVALGGAGLAIGAVFVGQQLRSARRGGAPLVRPELFGDRGFAVGSVLVTLFFGLFAAFVFAASIILQDIVGFSPLRTGLTMTPFALGAGAGALASLFLVRRFGVRVPALALCWFGFCLFVAAGYLWWTGGTVDLRVAVAPIFVCGLGVGVFGVQIQPLMLAGLDQDRMGEASGLLPTIEQIGNGLGLALLSALFFRSHTLGGAIVMFCAIGVTALVTGVVALALPAPATEE</sequence>
<reference evidence="7 8" key="1">
    <citation type="submission" date="2024-10" db="EMBL/GenBank/DDBJ databases">
        <title>The Natural Products Discovery Center: Release of the First 8490 Sequenced Strains for Exploring Actinobacteria Biosynthetic Diversity.</title>
        <authorList>
            <person name="Kalkreuter E."/>
            <person name="Kautsar S.A."/>
            <person name="Yang D."/>
            <person name="Bader C.D."/>
            <person name="Teijaro C.N."/>
            <person name="Fluegel L."/>
            <person name="Davis C.M."/>
            <person name="Simpson J.R."/>
            <person name="Lauterbach L."/>
            <person name="Steele A.D."/>
            <person name="Gui C."/>
            <person name="Meng S."/>
            <person name="Li G."/>
            <person name="Viehrig K."/>
            <person name="Ye F."/>
            <person name="Su P."/>
            <person name="Kiefer A.F."/>
            <person name="Nichols A."/>
            <person name="Cepeda A.J."/>
            <person name="Yan W."/>
            <person name="Fan B."/>
            <person name="Jiang Y."/>
            <person name="Adhikari A."/>
            <person name="Zheng C.-J."/>
            <person name="Schuster L."/>
            <person name="Cowan T.M."/>
            <person name="Smanski M.J."/>
            <person name="Chevrette M.G."/>
            <person name="De Carvalho L.P.S."/>
            <person name="Shen B."/>
        </authorList>
    </citation>
    <scope>NUCLEOTIDE SEQUENCE [LARGE SCALE GENOMIC DNA]</scope>
    <source>
        <strain evidence="7 8">NPDC004045</strain>
    </source>
</reference>
<organism evidence="7 8">
    <name type="scientific">Nocardia thailandica</name>
    <dbReference type="NCBI Taxonomy" id="257275"/>
    <lineage>
        <taxon>Bacteria</taxon>
        <taxon>Bacillati</taxon>
        <taxon>Actinomycetota</taxon>
        <taxon>Actinomycetes</taxon>
        <taxon>Mycobacteriales</taxon>
        <taxon>Nocardiaceae</taxon>
        <taxon>Nocardia</taxon>
    </lineage>
</organism>
<dbReference type="SUPFAM" id="SSF103473">
    <property type="entry name" value="MFS general substrate transporter"/>
    <property type="match status" value="1"/>
</dbReference>
<gene>
    <name evidence="7" type="ORF">ACFYTF_22620</name>
</gene>
<dbReference type="InterPro" id="IPR020846">
    <property type="entry name" value="MFS_dom"/>
</dbReference>
<comment type="subcellular location">
    <subcellularLocation>
        <location evidence="1">Cell membrane</location>
        <topology evidence="1">Multi-pass membrane protein</topology>
    </subcellularLocation>
</comment>
<dbReference type="Gene3D" id="1.20.1720.10">
    <property type="entry name" value="Multidrug resistance protein D"/>
    <property type="match status" value="1"/>
</dbReference>
<feature type="transmembrane region" description="Helical" evidence="5">
    <location>
        <begin position="99"/>
        <end position="118"/>
    </location>
</feature>
<dbReference type="Pfam" id="PF07690">
    <property type="entry name" value="MFS_1"/>
    <property type="match status" value="1"/>
</dbReference>
<feature type="transmembrane region" description="Helical" evidence="5">
    <location>
        <begin position="330"/>
        <end position="351"/>
    </location>
</feature>
<name>A0ABW6PTH1_9NOCA</name>
<dbReference type="Gene3D" id="1.20.1250.20">
    <property type="entry name" value="MFS general substrate transporter like domains"/>
    <property type="match status" value="1"/>
</dbReference>
<dbReference type="PANTHER" id="PTHR42718">
    <property type="entry name" value="MAJOR FACILITATOR SUPERFAMILY MULTIDRUG TRANSPORTER MFSC"/>
    <property type="match status" value="1"/>
</dbReference>
<keyword evidence="2 5" id="KW-0812">Transmembrane</keyword>
<accession>A0ABW6PTH1</accession>
<dbReference type="RefSeq" id="WP_387702069.1">
    <property type="nucleotide sequence ID" value="NZ_JBIAMX010000015.1"/>
</dbReference>
<feature type="transmembrane region" description="Helical" evidence="5">
    <location>
        <begin position="21"/>
        <end position="46"/>
    </location>
</feature>
<feature type="transmembrane region" description="Helical" evidence="5">
    <location>
        <begin position="293"/>
        <end position="318"/>
    </location>
</feature>
<dbReference type="PANTHER" id="PTHR42718:SF39">
    <property type="entry name" value="ACTINORHODIN TRANSPORTER-RELATED"/>
    <property type="match status" value="1"/>
</dbReference>
<evidence type="ECO:0000313" key="7">
    <source>
        <dbReference type="EMBL" id="MFF0545633.1"/>
    </source>
</evidence>
<protein>
    <submittedName>
        <fullName evidence="7">MFS transporter</fullName>
    </submittedName>
</protein>
<feature type="domain" description="Major facilitator superfamily (MFS) profile" evidence="6">
    <location>
        <begin position="33"/>
        <end position="481"/>
    </location>
</feature>
<feature type="transmembrane region" description="Helical" evidence="5">
    <location>
        <begin position="391"/>
        <end position="413"/>
    </location>
</feature>
<feature type="transmembrane region" description="Helical" evidence="5">
    <location>
        <begin position="251"/>
        <end position="272"/>
    </location>
</feature>
<feature type="transmembrane region" description="Helical" evidence="5">
    <location>
        <begin position="156"/>
        <end position="179"/>
    </location>
</feature>
<dbReference type="EMBL" id="JBIAMX010000015">
    <property type="protein sequence ID" value="MFF0545633.1"/>
    <property type="molecule type" value="Genomic_DNA"/>
</dbReference>
<feature type="transmembrane region" description="Helical" evidence="5">
    <location>
        <begin position="191"/>
        <end position="211"/>
    </location>
</feature>
<evidence type="ECO:0000313" key="8">
    <source>
        <dbReference type="Proteomes" id="UP001601444"/>
    </source>
</evidence>
<feature type="transmembrane region" description="Helical" evidence="5">
    <location>
        <begin position="223"/>
        <end position="245"/>
    </location>
</feature>
<feature type="transmembrane region" description="Helical" evidence="5">
    <location>
        <begin position="425"/>
        <end position="447"/>
    </location>
</feature>
<evidence type="ECO:0000256" key="1">
    <source>
        <dbReference type="ARBA" id="ARBA00004651"/>
    </source>
</evidence>